<dbReference type="OrthoDB" id="25753at2"/>
<proteinExistence type="predicted"/>
<sequence length="178" mass="20300">MAGGKRPLPCGDFQWRNNSKKICDEQCDIDVFVFEGGVNVNALQIPVTDMASQERKTLEDFKGEALIVTFWVSWCPDCRRDLEQKRMLHEAMTDKGLNMVMVHVPAREADPEAVHTFLHEHPLPFQLLEDNGRELFDAYECQTLPTTLVLNKRGETEAKFRDKASIQDMMPAVANAMM</sequence>
<evidence type="ECO:0000259" key="2">
    <source>
        <dbReference type="PROSITE" id="PS51352"/>
    </source>
</evidence>
<dbReference type="InterPro" id="IPR036249">
    <property type="entry name" value="Thioredoxin-like_sf"/>
</dbReference>
<evidence type="ECO:0000313" key="4">
    <source>
        <dbReference type="Proteomes" id="UP000243650"/>
    </source>
</evidence>
<dbReference type="InterPro" id="IPR050553">
    <property type="entry name" value="Thioredoxin_ResA/DsbE_sf"/>
</dbReference>
<comment type="caution">
    <text evidence="3">The sequence shown here is derived from an EMBL/GenBank/DDBJ whole genome shotgun (WGS) entry which is preliminary data.</text>
</comment>
<dbReference type="InterPro" id="IPR000866">
    <property type="entry name" value="AhpC/TSA"/>
</dbReference>
<dbReference type="Gene3D" id="3.40.30.10">
    <property type="entry name" value="Glutaredoxin"/>
    <property type="match status" value="1"/>
</dbReference>
<protein>
    <recommendedName>
        <fullName evidence="2">Thioredoxin domain-containing protein</fullName>
    </recommendedName>
</protein>
<dbReference type="InterPro" id="IPR013766">
    <property type="entry name" value="Thioredoxin_domain"/>
</dbReference>
<feature type="domain" description="Thioredoxin" evidence="2">
    <location>
        <begin position="20"/>
        <end position="178"/>
    </location>
</feature>
<dbReference type="AlphaFoldDB" id="A0A2P6MKP5"/>
<keyword evidence="4" id="KW-1185">Reference proteome</keyword>
<dbReference type="GO" id="GO:0016491">
    <property type="term" value="F:oxidoreductase activity"/>
    <property type="evidence" value="ECO:0007669"/>
    <property type="project" value="InterPro"/>
</dbReference>
<dbReference type="CDD" id="cd02966">
    <property type="entry name" value="TlpA_like_family"/>
    <property type="match status" value="1"/>
</dbReference>
<gene>
    <name evidence="3" type="ORF">C6I21_02750</name>
</gene>
<dbReference type="EMBL" id="PVNS01000002">
    <property type="protein sequence ID" value="PRO66860.1"/>
    <property type="molecule type" value="Genomic_DNA"/>
</dbReference>
<organism evidence="3 4">
    <name type="scientific">Alkalicoccus urumqiensis</name>
    <name type="common">Bacillus urumqiensis</name>
    <dbReference type="NCBI Taxonomy" id="1548213"/>
    <lineage>
        <taxon>Bacteria</taxon>
        <taxon>Bacillati</taxon>
        <taxon>Bacillota</taxon>
        <taxon>Bacilli</taxon>
        <taxon>Bacillales</taxon>
        <taxon>Bacillaceae</taxon>
        <taxon>Alkalicoccus</taxon>
    </lineage>
</organism>
<accession>A0A2P6MKP5</accession>
<evidence type="ECO:0000256" key="1">
    <source>
        <dbReference type="ARBA" id="ARBA00023157"/>
    </source>
</evidence>
<dbReference type="Proteomes" id="UP000243650">
    <property type="component" value="Unassembled WGS sequence"/>
</dbReference>
<reference evidence="3 4" key="1">
    <citation type="submission" date="2018-03" db="EMBL/GenBank/DDBJ databases">
        <title>Bacillus urumqiensis sp. nov., a moderately haloalkaliphilic bacterium isolated from a salt lake.</title>
        <authorList>
            <person name="Zhao B."/>
            <person name="Liao Z."/>
        </authorList>
    </citation>
    <scope>NUCLEOTIDE SEQUENCE [LARGE SCALE GENOMIC DNA]</scope>
    <source>
        <strain evidence="3 4">BZ-SZ-XJ18</strain>
    </source>
</reference>
<dbReference type="Pfam" id="PF00578">
    <property type="entry name" value="AhpC-TSA"/>
    <property type="match status" value="1"/>
</dbReference>
<dbReference type="PANTHER" id="PTHR42852">
    <property type="entry name" value="THIOL:DISULFIDE INTERCHANGE PROTEIN DSBE"/>
    <property type="match status" value="1"/>
</dbReference>
<dbReference type="GO" id="GO:0016209">
    <property type="term" value="F:antioxidant activity"/>
    <property type="evidence" value="ECO:0007669"/>
    <property type="project" value="InterPro"/>
</dbReference>
<dbReference type="SUPFAM" id="SSF52833">
    <property type="entry name" value="Thioredoxin-like"/>
    <property type="match status" value="1"/>
</dbReference>
<evidence type="ECO:0000313" key="3">
    <source>
        <dbReference type="EMBL" id="PRO66860.1"/>
    </source>
</evidence>
<name>A0A2P6MKP5_ALKUR</name>
<dbReference type="PANTHER" id="PTHR42852:SF17">
    <property type="entry name" value="THIOREDOXIN-LIKE PROTEIN HI_1115"/>
    <property type="match status" value="1"/>
</dbReference>
<keyword evidence="1" id="KW-1015">Disulfide bond</keyword>
<dbReference type="PROSITE" id="PS51352">
    <property type="entry name" value="THIOREDOXIN_2"/>
    <property type="match status" value="1"/>
</dbReference>